<sequence length="208" mass="23491">MLSHAPLDDGCARITTIRLIPHLPRLRRLTAVDIFLTDDEEQTDLTFVQDVPGLRHLSVPVTGVVDVSPLKATTPHSLFLYGAVQLENLDQLPPIEHTLGLFQVEPWHTLEFLRGRELVTLSLSEPAPDCDMSPIADMALLRRLGCHGWVDLSVVPAPPRLETIEVDDWGPIDIEPLRNRSLLLELRRRNLHVGIEQLGPDVKIRWRN</sequence>
<dbReference type="Proteomes" id="UP000199682">
    <property type="component" value="Unassembled WGS sequence"/>
</dbReference>
<evidence type="ECO:0000313" key="2">
    <source>
        <dbReference type="Proteomes" id="UP000199682"/>
    </source>
</evidence>
<organism evidence="1 2">
    <name type="scientific">Lentzea albidocapillata subsp. violacea</name>
    <dbReference type="NCBI Taxonomy" id="128104"/>
    <lineage>
        <taxon>Bacteria</taxon>
        <taxon>Bacillati</taxon>
        <taxon>Actinomycetota</taxon>
        <taxon>Actinomycetes</taxon>
        <taxon>Pseudonocardiales</taxon>
        <taxon>Pseudonocardiaceae</taxon>
        <taxon>Lentzea</taxon>
    </lineage>
</organism>
<accession>A0A1G9JAK4</accession>
<evidence type="ECO:0000313" key="1">
    <source>
        <dbReference type="EMBL" id="SDL34401.1"/>
    </source>
</evidence>
<gene>
    <name evidence="1" type="ORF">SAMN04488074_110188</name>
</gene>
<protein>
    <submittedName>
        <fullName evidence="1">Uncharacterized protein</fullName>
    </submittedName>
</protein>
<dbReference type="AlphaFoldDB" id="A0A1G9JAK4"/>
<proteinExistence type="predicted"/>
<reference evidence="2" key="1">
    <citation type="submission" date="2016-10" db="EMBL/GenBank/DDBJ databases">
        <authorList>
            <person name="Varghese N."/>
            <person name="Submissions S."/>
        </authorList>
    </citation>
    <scope>NUCLEOTIDE SEQUENCE [LARGE SCALE GENOMIC DNA]</scope>
    <source>
        <strain evidence="2">DSM 44796</strain>
    </source>
</reference>
<name>A0A1G9JAK4_9PSEU</name>
<dbReference type="EMBL" id="FNET01000010">
    <property type="protein sequence ID" value="SDL34401.1"/>
    <property type="molecule type" value="Genomic_DNA"/>
</dbReference>